<dbReference type="SMART" id="SM00382">
    <property type="entry name" value="AAA"/>
    <property type="match status" value="2"/>
</dbReference>
<dbReference type="OrthoDB" id="1521973at2"/>
<evidence type="ECO:0000256" key="4">
    <source>
        <dbReference type="SAM" id="MobiDB-lite"/>
    </source>
</evidence>
<dbReference type="CDD" id="cd03221">
    <property type="entry name" value="ABCF_EF-3"/>
    <property type="match status" value="2"/>
</dbReference>
<dbReference type="GO" id="GO:0005524">
    <property type="term" value="F:ATP binding"/>
    <property type="evidence" value="ECO:0007669"/>
    <property type="project" value="UniProtKB-KW"/>
</dbReference>
<accession>A0A0A2LY08</accession>
<keyword evidence="1" id="KW-0677">Repeat</keyword>
<dbReference type="InterPro" id="IPR003439">
    <property type="entry name" value="ABC_transporter-like_ATP-bd"/>
</dbReference>
<dbReference type="InterPro" id="IPR027417">
    <property type="entry name" value="P-loop_NTPase"/>
</dbReference>
<protein>
    <submittedName>
        <fullName evidence="6">ABC transporter ATP-binding protein</fullName>
    </submittedName>
</protein>
<name>A0A0A2LY08_9FLAO</name>
<evidence type="ECO:0000259" key="5">
    <source>
        <dbReference type="PROSITE" id="PS50893"/>
    </source>
</evidence>
<dbReference type="RefSeq" id="WP_020214085.1">
    <property type="nucleotide sequence ID" value="NZ_JRLX01000025.1"/>
</dbReference>
<dbReference type="PANTHER" id="PTHR19211">
    <property type="entry name" value="ATP-BINDING TRANSPORT PROTEIN-RELATED"/>
    <property type="match status" value="1"/>
</dbReference>
<evidence type="ECO:0000313" key="6">
    <source>
        <dbReference type="EMBL" id="KGO85262.1"/>
    </source>
</evidence>
<dbReference type="InterPro" id="IPR050611">
    <property type="entry name" value="ABCF"/>
</dbReference>
<sequence length="528" mass="59053">MLILQKITYIHPDKEILFSGIDFVVNKGEKVAVVGNNGSGKSTLLKLIVNKVKPVSGTIATNAVIYYVPQILDQFNNSTVAQAMQVAKKLYALKQILNGKVNEINLEVLGDSWDLEERCREALDFWGLRNVNPNMPMALLSGGQQTKVLLAGIIVHQPDMVLLDEPTNHLDRHARLKLYEWLKATSITVIAVSHDRELLNMVNRISEISGTGIANYGGNYQFYIVQKQQESDALQNEIHSKALALKRAKAKERETNERQQKLDARGKGKKEKSGVARIMLNTFKNNAENSSAKTKEAHAEKIQGIAEELRDLRKDSPGIDKMDFDFKDSALHKGKILFEAKELNFRYVDIDVWPSALNFQIISSDRVALQGNNGSGKSTLIKLLTGSLLHSSGSLYSASKNIVYVDQDYSYLNNALTVFEQAQRANTSGLPDHEIRMRLNRFLFSKHSIDKLCGVLSGGERMRLVLCCITMSQTPLDVLVLDEPTNNLDIQNIEILTEAVNQFKGTLLVVSHDSMFLESIKTERIISL</sequence>
<dbReference type="InterPro" id="IPR003593">
    <property type="entry name" value="AAA+_ATPase"/>
</dbReference>
<comment type="caution">
    <text evidence="6">The sequence shown here is derived from an EMBL/GenBank/DDBJ whole genome shotgun (WGS) entry which is preliminary data.</text>
</comment>
<dbReference type="EMBL" id="JRLX01000025">
    <property type="protein sequence ID" value="KGO85262.1"/>
    <property type="molecule type" value="Genomic_DNA"/>
</dbReference>
<keyword evidence="2" id="KW-0547">Nucleotide-binding</keyword>
<dbReference type="FunFam" id="3.40.50.300:FF:001320">
    <property type="entry name" value="Heme ABC transporter ATP-binding protein"/>
    <property type="match status" value="1"/>
</dbReference>
<feature type="region of interest" description="Disordered" evidence="4">
    <location>
        <begin position="249"/>
        <end position="270"/>
    </location>
</feature>
<evidence type="ECO:0000256" key="1">
    <source>
        <dbReference type="ARBA" id="ARBA00022737"/>
    </source>
</evidence>
<keyword evidence="7" id="KW-1185">Reference proteome</keyword>
<dbReference type="GO" id="GO:0016887">
    <property type="term" value="F:ATP hydrolysis activity"/>
    <property type="evidence" value="ECO:0007669"/>
    <property type="project" value="InterPro"/>
</dbReference>
<dbReference type="eggNOG" id="COG0488">
    <property type="taxonomic scope" value="Bacteria"/>
</dbReference>
<dbReference type="PROSITE" id="PS50893">
    <property type="entry name" value="ABC_TRANSPORTER_2"/>
    <property type="match status" value="1"/>
</dbReference>
<dbReference type="AlphaFoldDB" id="A0A0A2LY08"/>
<dbReference type="Gene3D" id="3.40.50.300">
    <property type="entry name" value="P-loop containing nucleotide triphosphate hydrolases"/>
    <property type="match status" value="2"/>
</dbReference>
<dbReference type="PROSITE" id="PS00211">
    <property type="entry name" value="ABC_TRANSPORTER_1"/>
    <property type="match status" value="2"/>
</dbReference>
<evidence type="ECO:0000313" key="7">
    <source>
        <dbReference type="Proteomes" id="UP000030152"/>
    </source>
</evidence>
<reference evidence="6 7" key="1">
    <citation type="submission" date="2013-09" db="EMBL/GenBank/DDBJ databases">
        <authorList>
            <person name="Zeng Z."/>
            <person name="Chen C."/>
        </authorList>
    </citation>
    <scope>NUCLEOTIDE SEQUENCE [LARGE SCALE GENOMIC DNA]</scope>
    <source>
        <strain evidence="6 7">WB 3.3-2</strain>
    </source>
</reference>
<feature type="compositionally biased region" description="Basic and acidic residues" evidence="4">
    <location>
        <begin position="251"/>
        <end position="270"/>
    </location>
</feature>
<dbReference type="Pfam" id="PF00005">
    <property type="entry name" value="ABC_tran"/>
    <property type="match status" value="2"/>
</dbReference>
<dbReference type="SUPFAM" id="SSF52540">
    <property type="entry name" value="P-loop containing nucleoside triphosphate hydrolases"/>
    <property type="match status" value="2"/>
</dbReference>
<keyword evidence="3 6" id="KW-0067">ATP-binding</keyword>
<dbReference type="STRING" id="1121895.GCA_000378485_02916"/>
<dbReference type="InterPro" id="IPR017871">
    <property type="entry name" value="ABC_transporter-like_CS"/>
</dbReference>
<organism evidence="6 7">
    <name type="scientific">Flavobacterium rivuli WB 3.3-2 = DSM 21788</name>
    <dbReference type="NCBI Taxonomy" id="1121895"/>
    <lineage>
        <taxon>Bacteria</taxon>
        <taxon>Pseudomonadati</taxon>
        <taxon>Bacteroidota</taxon>
        <taxon>Flavobacteriia</taxon>
        <taxon>Flavobacteriales</taxon>
        <taxon>Flavobacteriaceae</taxon>
        <taxon>Flavobacterium</taxon>
    </lineage>
</organism>
<feature type="domain" description="ABC transporter" evidence="5">
    <location>
        <begin position="2"/>
        <end position="235"/>
    </location>
</feature>
<gene>
    <name evidence="6" type="ORF">Q765_17370</name>
</gene>
<dbReference type="Proteomes" id="UP000030152">
    <property type="component" value="Unassembled WGS sequence"/>
</dbReference>
<proteinExistence type="predicted"/>
<evidence type="ECO:0000256" key="3">
    <source>
        <dbReference type="ARBA" id="ARBA00022840"/>
    </source>
</evidence>
<evidence type="ECO:0000256" key="2">
    <source>
        <dbReference type="ARBA" id="ARBA00022741"/>
    </source>
</evidence>
<dbReference type="PANTHER" id="PTHR19211:SF6">
    <property type="entry name" value="BLL7188 PROTEIN"/>
    <property type="match status" value="1"/>
</dbReference>